<sequence length="665" mass="71000">MPTSMLLRSLFIATISSTKALLIPSLHLLSFLSKPNRGFLFNIERNPILKAVLKSTVYKQFCGGETAQETKACVKQLKDLGFKGVILTYAREIVFDHRTEAAKQNESKSSGIERAALPHDADIEAWRAGTLETLDLISEGDILAIKQVTTGAGPTVSAAFSQGQLPPPQMMSALDELATICTQRGIQVIVDAESQHWQHGIARTTVELMRKFNRHGKATIYNTYQAYLKETSAVILQHMAEAEKHNFTLGLKLVRGAYILSENRALIHDTKEDTDKAYDTIAQGALRQHLGVFGGQGPHARPFPSLNLLLASHNRHSVMAAAALHRQRVEAGLPTVPVAYGQLQGNLGTPILSTLLSSTPTSPSVQFTHYTACVASPSSETRLSTLFAPHTSSGKLSIARVPRAVRSAISTSDVVILAVDPSQVEALVSQPDIKAAFHRNPPTSSCENDQEKEKLVISVIAGLSVARLTTLLSPSVSTSSSASPSPSTLYIVRALPNVCAQVSHSLTTIELPAPSQPILGHLLTTATFALPANRPSPICTCFPHGLLQLARGRLDSRLSGGVIVDAMVDAGVAVGMPRDMAQKMICSSMRGSAEMMMQEGGGLQPSGLRDIGTSPAGSTIAGIMVLEEMGVRAGVGKALRESVRVAREMGKEGGAGEVADDVRRA</sequence>
<dbReference type="InterPro" id="IPR002872">
    <property type="entry name" value="Proline_DH_dom"/>
</dbReference>
<dbReference type="AlphaFoldDB" id="A0A9Q8ZDH5"/>
<dbReference type="EMBL" id="CP089279">
    <property type="protein sequence ID" value="USP81267.1"/>
    <property type="molecule type" value="Genomic_DNA"/>
</dbReference>
<dbReference type="GO" id="GO:0005739">
    <property type="term" value="C:mitochondrion"/>
    <property type="evidence" value="ECO:0007669"/>
    <property type="project" value="TreeGrafter"/>
</dbReference>
<evidence type="ECO:0000256" key="1">
    <source>
        <dbReference type="ARBA" id="ARBA00005869"/>
    </source>
</evidence>
<dbReference type="GO" id="GO:0010133">
    <property type="term" value="P:L-proline catabolic process to L-glutamate"/>
    <property type="evidence" value="ECO:0007669"/>
    <property type="project" value="TreeGrafter"/>
</dbReference>
<feature type="domain" description="Pyrroline-5-carboxylate reductase dimerisation" evidence="8">
    <location>
        <begin position="562"/>
        <end position="649"/>
    </location>
</feature>
<dbReference type="SUPFAM" id="SSF51730">
    <property type="entry name" value="FAD-linked oxidoreductase"/>
    <property type="match status" value="1"/>
</dbReference>
<dbReference type="OrthoDB" id="5464at2759"/>
<proteinExistence type="inferred from homology"/>
<dbReference type="Pfam" id="PF14748">
    <property type="entry name" value="P5CR_dimer"/>
    <property type="match status" value="1"/>
</dbReference>
<evidence type="ECO:0000256" key="6">
    <source>
        <dbReference type="SAM" id="SignalP"/>
    </source>
</evidence>
<feature type="signal peptide" evidence="6">
    <location>
        <begin position="1"/>
        <end position="20"/>
    </location>
</feature>
<keyword evidence="5" id="KW-0274">FAD</keyword>
<keyword evidence="10" id="KW-1185">Reference proteome</keyword>
<accession>A0A9Q8ZDH5</accession>
<evidence type="ECO:0000313" key="10">
    <source>
        <dbReference type="Proteomes" id="UP001056012"/>
    </source>
</evidence>
<evidence type="ECO:0000259" key="8">
    <source>
        <dbReference type="Pfam" id="PF14748"/>
    </source>
</evidence>
<dbReference type="SUPFAM" id="SSF48179">
    <property type="entry name" value="6-phosphogluconate dehydrogenase C-terminal domain-like"/>
    <property type="match status" value="1"/>
</dbReference>
<dbReference type="InterPro" id="IPR008927">
    <property type="entry name" value="6-PGluconate_DH-like_C_sf"/>
</dbReference>
<dbReference type="VEuPathDB" id="FungiDB:yc1106_08541"/>
<reference evidence="9" key="1">
    <citation type="submission" date="2021-12" db="EMBL/GenBank/DDBJ databases">
        <title>Curvularia clavata genome.</title>
        <authorList>
            <person name="Cao Y."/>
        </authorList>
    </citation>
    <scope>NUCLEOTIDE SEQUENCE</scope>
    <source>
        <strain evidence="9">Yc1106</strain>
    </source>
</reference>
<dbReference type="Gene3D" id="3.20.20.220">
    <property type="match status" value="1"/>
</dbReference>
<evidence type="ECO:0000313" key="9">
    <source>
        <dbReference type="EMBL" id="USP81267.1"/>
    </source>
</evidence>
<dbReference type="GO" id="GO:0071949">
    <property type="term" value="F:FAD binding"/>
    <property type="evidence" value="ECO:0007669"/>
    <property type="project" value="TreeGrafter"/>
</dbReference>
<feature type="chain" id="PRO_5040207134" description="Proline dehydrogenase" evidence="6">
    <location>
        <begin position="21"/>
        <end position="665"/>
    </location>
</feature>
<gene>
    <name evidence="9" type="ORF">yc1106_08541</name>
</gene>
<dbReference type="PANTHER" id="PTHR13914:SF0">
    <property type="entry name" value="PROLINE DEHYDROGENASE 1, MITOCHONDRIAL"/>
    <property type="match status" value="1"/>
</dbReference>
<dbReference type="InterPro" id="IPR029041">
    <property type="entry name" value="FAD-linked_oxidoreductase-like"/>
</dbReference>
<dbReference type="InterPro" id="IPR015659">
    <property type="entry name" value="Proline_oxidase"/>
</dbReference>
<keyword evidence="3 5" id="KW-0560">Oxidoreductase</keyword>
<comment type="similarity">
    <text evidence="1 5">Belongs to the proline oxidase family.</text>
</comment>
<organism evidence="9 10">
    <name type="scientific">Curvularia clavata</name>
    <dbReference type="NCBI Taxonomy" id="95742"/>
    <lineage>
        <taxon>Eukaryota</taxon>
        <taxon>Fungi</taxon>
        <taxon>Dikarya</taxon>
        <taxon>Ascomycota</taxon>
        <taxon>Pezizomycotina</taxon>
        <taxon>Dothideomycetes</taxon>
        <taxon>Pleosporomycetidae</taxon>
        <taxon>Pleosporales</taxon>
        <taxon>Pleosporineae</taxon>
        <taxon>Pleosporaceae</taxon>
        <taxon>Curvularia</taxon>
    </lineage>
</organism>
<comment type="cofactor">
    <cofactor evidence="5">
        <name>FAD</name>
        <dbReference type="ChEBI" id="CHEBI:57692"/>
    </cofactor>
</comment>
<name>A0A9Q8ZDH5_CURCL</name>
<dbReference type="Gene3D" id="1.10.3730.10">
    <property type="entry name" value="ProC C-terminal domain-like"/>
    <property type="match status" value="1"/>
</dbReference>
<comment type="function">
    <text evidence="5">Converts proline to delta-1-pyrroline-5-carboxylate.</text>
</comment>
<keyword evidence="6" id="KW-0732">Signal</keyword>
<evidence type="ECO:0000259" key="7">
    <source>
        <dbReference type="Pfam" id="PF01619"/>
    </source>
</evidence>
<protein>
    <recommendedName>
        <fullName evidence="2 5">Proline dehydrogenase</fullName>
        <ecNumber evidence="2 5">1.5.5.2</ecNumber>
    </recommendedName>
</protein>
<evidence type="ECO:0000256" key="4">
    <source>
        <dbReference type="ARBA" id="ARBA00023062"/>
    </source>
</evidence>
<evidence type="ECO:0000256" key="3">
    <source>
        <dbReference type="ARBA" id="ARBA00023002"/>
    </source>
</evidence>
<comment type="catalytic activity">
    <reaction evidence="5">
        <text>L-proline + a quinone = (S)-1-pyrroline-5-carboxylate + a quinol + H(+)</text>
        <dbReference type="Rhea" id="RHEA:23784"/>
        <dbReference type="ChEBI" id="CHEBI:15378"/>
        <dbReference type="ChEBI" id="CHEBI:17388"/>
        <dbReference type="ChEBI" id="CHEBI:24646"/>
        <dbReference type="ChEBI" id="CHEBI:60039"/>
        <dbReference type="ChEBI" id="CHEBI:132124"/>
        <dbReference type="EC" id="1.5.5.2"/>
    </reaction>
</comment>
<dbReference type="GO" id="GO:0004657">
    <property type="term" value="F:proline dehydrogenase activity"/>
    <property type="evidence" value="ECO:0007669"/>
    <property type="project" value="UniProtKB-EC"/>
</dbReference>
<dbReference type="PANTHER" id="PTHR13914">
    <property type="entry name" value="PROLINE OXIDASE"/>
    <property type="match status" value="1"/>
</dbReference>
<evidence type="ECO:0000256" key="2">
    <source>
        <dbReference type="ARBA" id="ARBA00012695"/>
    </source>
</evidence>
<feature type="domain" description="Proline dehydrogenase" evidence="7">
    <location>
        <begin position="115"/>
        <end position="350"/>
    </location>
</feature>
<evidence type="ECO:0000256" key="5">
    <source>
        <dbReference type="RuleBase" id="RU364054"/>
    </source>
</evidence>
<dbReference type="Pfam" id="PF01619">
    <property type="entry name" value="Pro_dh"/>
    <property type="match status" value="1"/>
</dbReference>
<keyword evidence="4 5" id="KW-0642">Proline metabolism</keyword>
<keyword evidence="5" id="KW-0285">Flavoprotein</keyword>
<dbReference type="EC" id="1.5.5.2" evidence="2 5"/>
<dbReference type="InterPro" id="IPR029036">
    <property type="entry name" value="P5CR_dimer"/>
</dbReference>
<dbReference type="Proteomes" id="UP001056012">
    <property type="component" value="Chromosome 6"/>
</dbReference>